<dbReference type="GO" id="GO:0005737">
    <property type="term" value="C:cytoplasm"/>
    <property type="evidence" value="ECO:0007669"/>
    <property type="project" value="TreeGrafter"/>
</dbReference>
<name>A0A562NFT0_9RHOB</name>
<dbReference type="RefSeq" id="WP_145399265.1">
    <property type="nucleotide sequence ID" value="NZ_VLKU01000011.1"/>
</dbReference>
<dbReference type="Gene3D" id="3.50.50.60">
    <property type="entry name" value="FAD/NAD(P)-binding domain"/>
    <property type="match status" value="1"/>
</dbReference>
<evidence type="ECO:0000259" key="2">
    <source>
        <dbReference type="Pfam" id="PF01266"/>
    </source>
</evidence>
<dbReference type="Pfam" id="PF01266">
    <property type="entry name" value="DAO"/>
    <property type="match status" value="1"/>
</dbReference>
<dbReference type="GO" id="GO:0016491">
    <property type="term" value="F:oxidoreductase activity"/>
    <property type="evidence" value="ECO:0007669"/>
    <property type="project" value="UniProtKB-KW"/>
</dbReference>
<evidence type="ECO:0000313" key="3">
    <source>
        <dbReference type="EMBL" id="TWI30954.1"/>
    </source>
</evidence>
<dbReference type="Proteomes" id="UP000316225">
    <property type="component" value="Unassembled WGS sequence"/>
</dbReference>
<dbReference type="PANTHER" id="PTHR13847">
    <property type="entry name" value="SARCOSINE DEHYDROGENASE-RELATED"/>
    <property type="match status" value="1"/>
</dbReference>
<proteinExistence type="predicted"/>
<comment type="caution">
    <text evidence="3">The sequence shown here is derived from an EMBL/GenBank/DDBJ whole genome shotgun (WGS) entry which is preliminary data.</text>
</comment>
<dbReference type="AlphaFoldDB" id="A0A562NFT0"/>
<dbReference type="PANTHER" id="PTHR13847:SF289">
    <property type="entry name" value="GLYCINE OXIDASE"/>
    <property type="match status" value="1"/>
</dbReference>
<dbReference type="SUPFAM" id="SSF51905">
    <property type="entry name" value="FAD/NAD(P)-binding domain"/>
    <property type="match status" value="1"/>
</dbReference>
<reference evidence="3 4" key="1">
    <citation type="journal article" date="2015" name="Stand. Genomic Sci.">
        <title>Genomic Encyclopedia of Bacterial and Archaeal Type Strains, Phase III: the genomes of soil and plant-associated and newly described type strains.</title>
        <authorList>
            <person name="Whitman W.B."/>
            <person name="Woyke T."/>
            <person name="Klenk H.P."/>
            <person name="Zhou Y."/>
            <person name="Lilburn T.G."/>
            <person name="Beck B.J."/>
            <person name="De Vos P."/>
            <person name="Vandamme P."/>
            <person name="Eisen J.A."/>
            <person name="Garrity G."/>
            <person name="Hugenholtz P."/>
            <person name="Kyrpides N.C."/>
        </authorList>
    </citation>
    <scope>NUCLEOTIDE SEQUENCE [LARGE SCALE GENOMIC DNA]</scope>
    <source>
        <strain evidence="3 4">CGMCC 1.5364</strain>
    </source>
</reference>
<dbReference type="Gene3D" id="3.30.9.10">
    <property type="entry name" value="D-Amino Acid Oxidase, subunit A, domain 2"/>
    <property type="match status" value="1"/>
</dbReference>
<dbReference type="InterPro" id="IPR006076">
    <property type="entry name" value="FAD-dep_OxRdtase"/>
</dbReference>
<dbReference type="SUPFAM" id="SSF54373">
    <property type="entry name" value="FAD-linked reductases, C-terminal domain"/>
    <property type="match status" value="1"/>
</dbReference>
<keyword evidence="4" id="KW-1185">Reference proteome</keyword>
<dbReference type="EMBL" id="VLKU01000011">
    <property type="protein sequence ID" value="TWI30954.1"/>
    <property type="molecule type" value="Genomic_DNA"/>
</dbReference>
<feature type="domain" description="FAD dependent oxidoreductase" evidence="2">
    <location>
        <begin position="4"/>
        <end position="369"/>
    </location>
</feature>
<accession>A0A562NFT0</accession>
<evidence type="ECO:0000256" key="1">
    <source>
        <dbReference type="ARBA" id="ARBA00023002"/>
    </source>
</evidence>
<dbReference type="InterPro" id="IPR036188">
    <property type="entry name" value="FAD/NAD-bd_sf"/>
</dbReference>
<dbReference type="OrthoDB" id="9790035at2"/>
<gene>
    <name evidence="3" type="ORF">IQ24_03178</name>
</gene>
<evidence type="ECO:0000313" key="4">
    <source>
        <dbReference type="Proteomes" id="UP000316225"/>
    </source>
</evidence>
<protein>
    <submittedName>
        <fullName evidence="3">Glycine/D-amino acid oxidase-like deaminating enzyme</fullName>
    </submittedName>
</protein>
<organism evidence="3 4">
    <name type="scientific">Paracoccus sulfuroxidans</name>
    <dbReference type="NCBI Taxonomy" id="384678"/>
    <lineage>
        <taxon>Bacteria</taxon>
        <taxon>Pseudomonadati</taxon>
        <taxon>Pseudomonadota</taxon>
        <taxon>Alphaproteobacteria</taxon>
        <taxon>Rhodobacterales</taxon>
        <taxon>Paracoccaceae</taxon>
        <taxon>Paracoccus</taxon>
    </lineage>
</organism>
<keyword evidence="1" id="KW-0560">Oxidoreductase</keyword>
<sequence>MRHDVIVVGGGVIARCVALELSSRGLSVATVSKSSTLDRTASVAAGAMLGAFAEFVQSKWLFADQEEARLRISAGRMWEEWFRTHISGSQADTAIRRGTFIVANNTGSHDDENIHFIKAQADAWAEKNQWVDPRDVPGLEPHKLARPQRVLSLPTEGYIESRVLMQALCAAIGADPAITEIDEDVTAIDAASRGGTVRTLAGQALHGQIIVVAAGANTLRLLPWLDLRVKGRPLTMLGGRGTSMVVDSTIPFPGVLRTPNRDFACGSHVVPLSDGRIYIGATNRLEKNDFSDPKPSVGELHALCHSLANEISHQLRLAPVLEMRAGYRPISSDGYPLFGHTGHDGILIASGTYRNGILMAPAIARSVADDILSGGQRDGGVFSPLNRDRLHNDRNPDHELLGSVGQMVSFLQEPDGKLPFNRACELESLIRGLLGNALCGGEFSQVQDVVRGMLDRYPIQEALPLILYEMSQ</sequence>